<dbReference type="EMBL" id="AJWY01006654">
    <property type="protein sequence ID" value="EKC66252.1"/>
    <property type="molecule type" value="Genomic_DNA"/>
</dbReference>
<reference evidence="2" key="1">
    <citation type="journal article" date="2013" name="Environ. Microbiol.">
        <title>Microbiota from the distal guts of lean and obese adolescents exhibit partial functional redundancy besides clear differences in community structure.</title>
        <authorList>
            <person name="Ferrer M."/>
            <person name="Ruiz A."/>
            <person name="Lanza F."/>
            <person name="Haange S.B."/>
            <person name="Oberbach A."/>
            <person name="Till H."/>
            <person name="Bargiela R."/>
            <person name="Campoy C."/>
            <person name="Segura M.T."/>
            <person name="Richter M."/>
            <person name="von Bergen M."/>
            <person name="Seifert J."/>
            <person name="Suarez A."/>
        </authorList>
    </citation>
    <scope>NUCLEOTIDE SEQUENCE</scope>
</reference>
<name>K1T020_9ZZZZ</name>
<dbReference type="AlphaFoldDB" id="K1T020"/>
<evidence type="ECO:0000313" key="2">
    <source>
        <dbReference type="EMBL" id="EKC66252.1"/>
    </source>
</evidence>
<dbReference type="Pfam" id="PF00128">
    <property type="entry name" value="Alpha-amylase"/>
    <property type="match status" value="1"/>
</dbReference>
<feature type="non-terminal residue" evidence="2">
    <location>
        <position position="110"/>
    </location>
</feature>
<accession>K1T020</accession>
<organism evidence="2">
    <name type="scientific">human gut metagenome</name>
    <dbReference type="NCBI Taxonomy" id="408170"/>
    <lineage>
        <taxon>unclassified sequences</taxon>
        <taxon>metagenomes</taxon>
        <taxon>organismal metagenomes</taxon>
    </lineage>
</organism>
<evidence type="ECO:0000259" key="1">
    <source>
        <dbReference type="Pfam" id="PF00128"/>
    </source>
</evidence>
<dbReference type="InterPro" id="IPR017853">
    <property type="entry name" value="GH"/>
</dbReference>
<protein>
    <submittedName>
        <fullName evidence="2">Amylopullulanase</fullName>
    </submittedName>
</protein>
<dbReference type="GO" id="GO:0005975">
    <property type="term" value="P:carbohydrate metabolic process"/>
    <property type="evidence" value="ECO:0007669"/>
    <property type="project" value="InterPro"/>
</dbReference>
<dbReference type="InterPro" id="IPR006047">
    <property type="entry name" value="GH13_cat_dom"/>
</dbReference>
<gene>
    <name evidence="2" type="ORF">LEA_09910</name>
</gene>
<dbReference type="Gene3D" id="3.20.20.80">
    <property type="entry name" value="Glycosidases"/>
    <property type="match status" value="1"/>
</dbReference>
<comment type="caution">
    <text evidence="2">The sequence shown here is derived from an EMBL/GenBank/DDBJ whole genome shotgun (WGS) entry which is preliminary data.</text>
</comment>
<proteinExistence type="predicted"/>
<sequence>MAVKTEKPDGILLGEVWEDATTKFSYGTRRRYLLGVQLDSVMNYPFAEAVTDFARNGVAESFESSVMTIIENYPKEALDVLMNHIGTHDTERAITKIAGEKSDYRDRQWQ</sequence>
<dbReference type="SUPFAM" id="SSF51445">
    <property type="entry name" value="(Trans)glycosidases"/>
    <property type="match status" value="1"/>
</dbReference>
<feature type="domain" description="Glycosyl hydrolase family 13 catalytic" evidence="1">
    <location>
        <begin position="2"/>
        <end position="106"/>
    </location>
</feature>